<dbReference type="InterPro" id="IPR004872">
    <property type="entry name" value="Lipoprotein_NlpA"/>
</dbReference>
<dbReference type="Gene3D" id="3.40.190.10">
    <property type="entry name" value="Periplasmic binding protein-like II"/>
    <property type="match status" value="2"/>
</dbReference>
<evidence type="ECO:0000256" key="1">
    <source>
        <dbReference type="ARBA" id="ARBA00004635"/>
    </source>
</evidence>
<gene>
    <name evidence="7" type="ORF">AWM75_07350</name>
</gene>
<accession>A0A120IB10</accession>
<evidence type="ECO:0000313" key="8">
    <source>
        <dbReference type="Proteomes" id="UP000062260"/>
    </source>
</evidence>
<organism evidence="7 8">
    <name type="scientific">Aerococcus urinaehominis</name>
    <dbReference type="NCBI Taxonomy" id="128944"/>
    <lineage>
        <taxon>Bacteria</taxon>
        <taxon>Bacillati</taxon>
        <taxon>Bacillota</taxon>
        <taxon>Bacilli</taxon>
        <taxon>Lactobacillales</taxon>
        <taxon>Aerococcaceae</taxon>
        <taxon>Aerococcus</taxon>
    </lineage>
</organism>
<sequence>MLKKLSLLLAAAGLLAACGGSNDQETIKVGVTGDQGRELWEDVEARFEADTGADMEIVVFNDYVQPNVALQDGELDLNAFQHSAYLRDYLNNEGGQEDLTALAYTFISPVLVFSDHIDQVSQIPDGSKVAIPNSPTVANRAYLALQAMGLIKLDPAVGFEPTKDDIVENTKNIEIVEMEASQVPRSLADVDLILTGTDFAVDAGLKIADAIYSDTDQLDKVDPTKKNIIAVKKDRAEEELIQAVVRHYHQPETAEKIKEVSQGANLPAWSDQDDALGDFEKLMAK</sequence>
<dbReference type="SUPFAM" id="SSF53850">
    <property type="entry name" value="Periplasmic binding protein-like II"/>
    <property type="match status" value="1"/>
</dbReference>
<dbReference type="STRING" id="128944.AWM75_07350"/>
<dbReference type="RefSeq" id="WP_067980236.1">
    <property type="nucleotide sequence ID" value="NZ_CP014163.1"/>
</dbReference>
<dbReference type="OrthoDB" id="9812878at2"/>
<evidence type="ECO:0000256" key="5">
    <source>
        <dbReference type="ARBA" id="ARBA00023139"/>
    </source>
</evidence>
<dbReference type="KEGG" id="auh:AWM75_07350"/>
<keyword evidence="8" id="KW-1185">Reference proteome</keyword>
<dbReference type="Proteomes" id="UP000062260">
    <property type="component" value="Chromosome"/>
</dbReference>
<proteinExistence type="inferred from homology"/>
<comment type="subcellular location">
    <subcellularLocation>
        <location evidence="1">Membrane</location>
        <topology evidence="1">Lipid-anchor</topology>
    </subcellularLocation>
</comment>
<keyword evidence="3" id="KW-0732">Signal</keyword>
<dbReference type="PANTHER" id="PTHR30429">
    <property type="entry name" value="D-METHIONINE-BINDING LIPOPROTEIN METQ"/>
    <property type="match status" value="1"/>
</dbReference>
<evidence type="ECO:0000256" key="2">
    <source>
        <dbReference type="ARBA" id="ARBA00008973"/>
    </source>
</evidence>
<dbReference type="GO" id="GO:0016020">
    <property type="term" value="C:membrane"/>
    <property type="evidence" value="ECO:0007669"/>
    <property type="project" value="UniProtKB-SubCell"/>
</dbReference>
<dbReference type="EMBL" id="CP014163">
    <property type="protein sequence ID" value="AMB99789.1"/>
    <property type="molecule type" value="Genomic_DNA"/>
</dbReference>
<dbReference type="AlphaFoldDB" id="A0A120IB10"/>
<evidence type="ECO:0000313" key="7">
    <source>
        <dbReference type="EMBL" id="AMB99789.1"/>
    </source>
</evidence>
<dbReference type="Pfam" id="PF03180">
    <property type="entry name" value="Lipoprotein_9"/>
    <property type="match status" value="1"/>
</dbReference>
<dbReference type="PROSITE" id="PS51257">
    <property type="entry name" value="PROKAR_LIPOPROTEIN"/>
    <property type="match status" value="1"/>
</dbReference>
<keyword evidence="6" id="KW-0449">Lipoprotein</keyword>
<evidence type="ECO:0000256" key="4">
    <source>
        <dbReference type="ARBA" id="ARBA00023136"/>
    </source>
</evidence>
<evidence type="ECO:0000256" key="3">
    <source>
        <dbReference type="ARBA" id="ARBA00022729"/>
    </source>
</evidence>
<protein>
    <submittedName>
        <fullName evidence="7">Uncharacterized protein</fullName>
    </submittedName>
</protein>
<reference evidence="7 8" key="1">
    <citation type="journal article" date="2016" name="Genome Announc.">
        <title>Complete Genome Sequences of Aerococcus christensenii CCUG 28831T, Aerococcus sanguinicola CCUG 43001T, Aerococcus urinae CCUG 36881T, Aerococcus urinaeequi CCUG 28094T, Aerococcus urinaehominis CCUG 42038 BT, and Aerococcus viridans CCUG 4311T.</title>
        <authorList>
            <person name="Carkaci D."/>
            <person name="Dargis R."/>
            <person name="Nielsen X.C."/>
            <person name="Skovgaard O."/>
            <person name="Fuursted K."/>
            <person name="Christensen J.J."/>
        </authorList>
    </citation>
    <scope>NUCLEOTIDE SEQUENCE [LARGE SCALE GENOMIC DNA]</scope>
    <source>
        <strain evidence="7 8">CCUG42038B</strain>
    </source>
</reference>
<name>A0A120IB10_9LACT</name>
<keyword evidence="5" id="KW-0564">Palmitate</keyword>
<reference evidence="8" key="2">
    <citation type="submission" date="2016-01" db="EMBL/GenBank/DDBJ databases">
        <title>Six Aerococcus type strain genome sequencing and assembly using PacBio and Illumina Hiseq.</title>
        <authorList>
            <person name="Carkaci D."/>
            <person name="Dargis R."/>
            <person name="Nielsen X.C."/>
            <person name="Skovgaard O."/>
            <person name="Fuursted K."/>
            <person name="Christensen J.J."/>
        </authorList>
    </citation>
    <scope>NUCLEOTIDE SEQUENCE [LARGE SCALE GENOMIC DNA]</scope>
    <source>
        <strain evidence="8">CCUG42038B</strain>
    </source>
</reference>
<comment type="similarity">
    <text evidence="2">Belongs to the NlpA lipoprotein family.</text>
</comment>
<keyword evidence="4" id="KW-0472">Membrane</keyword>
<dbReference type="PANTHER" id="PTHR30429:SF1">
    <property type="entry name" value="D-METHIONINE-BINDING LIPOPROTEIN METQ-RELATED"/>
    <property type="match status" value="1"/>
</dbReference>
<evidence type="ECO:0000256" key="6">
    <source>
        <dbReference type="ARBA" id="ARBA00023288"/>
    </source>
</evidence>